<reference evidence="3" key="1">
    <citation type="journal article" date="2019" name="Int. J. Syst. Evol. Microbiol.">
        <title>The Global Catalogue of Microorganisms (GCM) 10K type strain sequencing project: providing services to taxonomists for standard genome sequencing and annotation.</title>
        <authorList>
            <consortium name="The Broad Institute Genomics Platform"/>
            <consortium name="The Broad Institute Genome Sequencing Center for Infectious Disease"/>
            <person name="Wu L."/>
            <person name="Ma J."/>
        </authorList>
    </citation>
    <scope>NUCLEOTIDE SEQUENCE [LARGE SCALE GENOMIC DNA]</scope>
    <source>
        <strain evidence="3">NBRC 110107</strain>
    </source>
</reference>
<protein>
    <recommendedName>
        <fullName evidence="4">TraB/GumN family protein</fullName>
    </recommendedName>
</protein>
<sequence>MSHRLLFALALSVLAAAPAVAQEPAPASQPVRLLSERRIEERPALMVLGTAHLANNNRDVLRTEVDDVMSATRQAEIEAVVESLARWRPTRIAVEIDTTGQARLDRRYADYRAGAYALTASEIDQIGLRLAARLGHDRVYAVDWNDMPPGEEADYNWIEGAEAAGEQARLAELRNPVRGQRTTDLVRSRPIPEWLALMNSPEYLLVMHRPYYDFALLGGSATNQGANWVGAWHGRNLKIFANLVRLADDPGERVLVIYGAGHAFLLNRFAEESGAFNVERPGGWLTPSAP</sequence>
<organism evidence="2 3">
    <name type="scientific">Brevundimonas denitrificans</name>
    <dbReference type="NCBI Taxonomy" id="1443434"/>
    <lineage>
        <taxon>Bacteria</taxon>
        <taxon>Pseudomonadati</taxon>
        <taxon>Pseudomonadota</taxon>
        <taxon>Alphaproteobacteria</taxon>
        <taxon>Caulobacterales</taxon>
        <taxon>Caulobacteraceae</taxon>
        <taxon>Brevundimonas</taxon>
    </lineage>
</organism>
<name>A0ABQ6BME5_9CAUL</name>
<dbReference type="Pfam" id="PF18950">
    <property type="entry name" value="DUF5694"/>
    <property type="match status" value="1"/>
</dbReference>
<dbReference type="EMBL" id="BSOY01000016">
    <property type="protein sequence ID" value="GLS01053.1"/>
    <property type="molecule type" value="Genomic_DNA"/>
</dbReference>
<comment type="caution">
    <text evidence="2">The sequence shown here is derived from an EMBL/GenBank/DDBJ whole genome shotgun (WGS) entry which is preliminary data.</text>
</comment>
<dbReference type="RefSeq" id="WP_284221904.1">
    <property type="nucleotide sequence ID" value="NZ_BSOY01000016.1"/>
</dbReference>
<dbReference type="InterPro" id="IPR043749">
    <property type="entry name" value="DUF5694"/>
</dbReference>
<evidence type="ECO:0008006" key="4">
    <source>
        <dbReference type="Google" id="ProtNLM"/>
    </source>
</evidence>
<evidence type="ECO:0000256" key="1">
    <source>
        <dbReference type="SAM" id="SignalP"/>
    </source>
</evidence>
<feature type="chain" id="PRO_5045827789" description="TraB/GumN family protein" evidence="1">
    <location>
        <begin position="22"/>
        <end position="290"/>
    </location>
</feature>
<keyword evidence="1" id="KW-0732">Signal</keyword>
<evidence type="ECO:0000313" key="2">
    <source>
        <dbReference type="EMBL" id="GLS01053.1"/>
    </source>
</evidence>
<proteinExistence type="predicted"/>
<evidence type="ECO:0000313" key="3">
    <source>
        <dbReference type="Proteomes" id="UP001156921"/>
    </source>
</evidence>
<keyword evidence="3" id="KW-1185">Reference proteome</keyword>
<gene>
    <name evidence="2" type="ORF">GCM10007859_10630</name>
</gene>
<dbReference type="Proteomes" id="UP001156921">
    <property type="component" value="Unassembled WGS sequence"/>
</dbReference>
<accession>A0ABQ6BME5</accession>
<feature type="signal peptide" evidence="1">
    <location>
        <begin position="1"/>
        <end position="21"/>
    </location>
</feature>